<dbReference type="Proteomes" id="UP000247772">
    <property type="component" value="Unassembled WGS sequence"/>
</dbReference>
<reference evidence="2 3" key="1">
    <citation type="submission" date="2018-06" db="EMBL/GenBank/DDBJ databases">
        <title>Genomic Encyclopedia of Type Strains, Phase IV (KMG-V): Genome sequencing to study the core and pangenomes of soil and plant-associated prokaryotes.</title>
        <authorList>
            <person name="Whitman W."/>
        </authorList>
    </citation>
    <scope>NUCLEOTIDE SEQUENCE [LARGE SCALE GENOMIC DNA]</scope>
    <source>
        <strain evidence="2 3">SRCL-318</strain>
    </source>
</reference>
<protein>
    <submittedName>
        <fullName evidence="2">Uncharacterized protein DUF4435</fullName>
    </submittedName>
</protein>
<evidence type="ECO:0000313" key="2">
    <source>
        <dbReference type="EMBL" id="PYE27966.1"/>
    </source>
</evidence>
<feature type="domain" description="DUF4435" evidence="1">
    <location>
        <begin position="46"/>
        <end position="174"/>
    </location>
</feature>
<comment type="caution">
    <text evidence="2">The sequence shown here is derived from an EMBL/GenBank/DDBJ whole genome shotgun (WGS) entry which is preliminary data.</text>
</comment>
<name>A0A2V4V5M1_9BURK</name>
<dbReference type="AlphaFoldDB" id="A0A2V4V5M1"/>
<gene>
    <name evidence="2" type="ORF">C7410_101298</name>
</gene>
<organism evidence="2 3">
    <name type="scientific">Paraburkholderia silvatlantica</name>
    <dbReference type="NCBI Taxonomy" id="321895"/>
    <lineage>
        <taxon>Bacteria</taxon>
        <taxon>Pseudomonadati</taxon>
        <taxon>Pseudomonadota</taxon>
        <taxon>Betaproteobacteria</taxon>
        <taxon>Burkholderiales</taxon>
        <taxon>Burkholderiaceae</taxon>
        <taxon>Paraburkholderia</taxon>
    </lineage>
</organism>
<dbReference type="InterPro" id="IPR029492">
    <property type="entry name" value="DUF4435"/>
</dbReference>
<sequence>MNETRENNSSAQHDNYLNHLKSARTGPAVLKTRLIAFRSRDKKSPIFAFEGSDDKSVYYHWVRRIKPGLRYEPFPCAGKPQAVGLWEMLERDRGELREGIYFFMDRDFDSEGNLIKSGNIFYTDRYSIDNYLVGDDVLDEILKNEFHCHGDPDCRAVVVGIFFRLYNDFIALTKEVNRRLFYSRRLGISIKNGLPDKLGKLVKLGLTEIETAGFSADALVAYEKEPDIHEVAGLEQEFAALDGPTRYRGKFARLFFVQWLNTLAADRNSDAPAVFRERLVNEKVHASRITLDCLAAKSELPSGLAEFLENLPEAA</sequence>
<dbReference type="Pfam" id="PF14491">
    <property type="entry name" value="DUF4435"/>
    <property type="match status" value="1"/>
</dbReference>
<accession>A0A2V4V5M1</accession>
<proteinExistence type="predicted"/>
<dbReference type="OrthoDB" id="9151824at2"/>
<evidence type="ECO:0000259" key="1">
    <source>
        <dbReference type="Pfam" id="PF14491"/>
    </source>
</evidence>
<dbReference type="RefSeq" id="WP_110854140.1">
    <property type="nucleotide sequence ID" value="NZ_QJSQ01000001.1"/>
</dbReference>
<evidence type="ECO:0000313" key="3">
    <source>
        <dbReference type="Proteomes" id="UP000247772"/>
    </source>
</evidence>
<dbReference type="EMBL" id="QJSQ01000001">
    <property type="protein sequence ID" value="PYE27966.1"/>
    <property type="molecule type" value="Genomic_DNA"/>
</dbReference>